<reference evidence="3 4" key="1">
    <citation type="journal article" date="2014" name="Nature">
        <title>An environmental bacterial taxon with a large and distinct metabolic repertoire.</title>
        <authorList>
            <person name="Wilson M.C."/>
            <person name="Mori T."/>
            <person name="Ruckert C."/>
            <person name="Uria A.R."/>
            <person name="Helf M.J."/>
            <person name="Takada K."/>
            <person name="Gernert C."/>
            <person name="Steffens U.A."/>
            <person name="Heycke N."/>
            <person name="Schmitt S."/>
            <person name="Rinke C."/>
            <person name="Helfrich E.J."/>
            <person name="Brachmann A.O."/>
            <person name="Gurgui C."/>
            <person name="Wakimoto T."/>
            <person name="Kracht M."/>
            <person name="Crusemann M."/>
            <person name="Hentschel U."/>
            <person name="Abe I."/>
            <person name="Matsunaga S."/>
            <person name="Kalinowski J."/>
            <person name="Takeyama H."/>
            <person name="Piel J."/>
        </authorList>
    </citation>
    <scope>NUCLEOTIDE SEQUENCE [LARGE SCALE GENOMIC DNA]</scope>
    <source>
        <strain evidence="4">TSY1</strain>
    </source>
</reference>
<dbReference type="InterPro" id="IPR003812">
    <property type="entry name" value="Fido"/>
</dbReference>
<dbReference type="InterPro" id="IPR040198">
    <property type="entry name" value="Fido_containing"/>
</dbReference>
<dbReference type="AlphaFoldDB" id="W4L6X6"/>
<evidence type="ECO:0000313" key="4">
    <source>
        <dbReference type="Proteomes" id="UP000019141"/>
    </source>
</evidence>
<dbReference type="Proteomes" id="UP000019141">
    <property type="component" value="Unassembled WGS sequence"/>
</dbReference>
<dbReference type="InterPro" id="IPR036597">
    <property type="entry name" value="Fido-like_dom_sf"/>
</dbReference>
<accession>W4L6X6</accession>
<keyword evidence="4" id="KW-1185">Reference proteome</keyword>
<comment type="caution">
    <text evidence="3">The sequence shown here is derived from an EMBL/GenBank/DDBJ whole genome shotgun (WGS) entry which is preliminary data.</text>
</comment>
<organism evidence="3 4">
    <name type="scientific">Entotheonella factor</name>
    <dbReference type="NCBI Taxonomy" id="1429438"/>
    <lineage>
        <taxon>Bacteria</taxon>
        <taxon>Pseudomonadati</taxon>
        <taxon>Nitrospinota/Tectimicrobiota group</taxon>
        <taxon>Candidatus Tectimicrobiota</taxon>
        <taxon>Candidatus Entotheonellia</taxon>
        <taxon>Candidatus Entotheonellales</taxon>
        <taxon>Candidatus Entotheonellaceae</taxon>
        <taxon>Candidatus Entotheonella</taxon>
    </lineage>
</organism>
<name>W4L6X6_ENTF1</name>
<feature type="active site" evidence="1">
    <location>
        <position position="119"/>
    </location>
</feature>
<dbReference type="HOGENOM" id="CLU_1192709_0_0_7"/>
<feature type="domain" description="Fido" evidence="2">
    <location>
        <begin position="39"/>
        <end position="189"/>
    </location>
</feature>
<dbReference type="Gene3D" id="1.10.3290.10">
    <property type="entry name" value="Fido-like domain"/>
    <property type="match status" value="1"/>
</dbReference>
<dbReference type="PANTHER" id="PTHR13504:SF38">
    <property type="entry name" value="FIDO DOMAIN-CONTAINING PROTEIN"/>
    <property type="match status" value="1"/>
</dbReference>
<evidence type="ECO:0000313" key="3">
    <source>
        <dbReference type="EMBL" id="ETW93111.1"/>
    </source>
</evidence>
<protein>
    <recommendedName>
        <fullName evidence="2">Fido domain-containing protein</fullName>
    </recommendedName>
</protein>
<proteinExistence type="predicted"/>
<dbReference type="SUPFAM" id="SSF140931">
    <property type="entry name" value="Fic-like"/>
    <property type="match status" value="1"/>
</dbReference>
<gene>
    <name evidence="3" type="ORF">ETSY1_40640</name>
</gene>
<dbReference type="PANTHER" id="PTHR13504">
    <property type="entry name" value="FIDO DOMAIN-CONTAINING PROTEIN DDB_G0283145"/>
    <property type="match status" value="1"/>
</dbReference>
<dbReference type="EMBL" id="AZHW01001304">
    <property type="protein sequence ID" value="ETW93111.1"/>
    <property type="molecule type" value="Genomic_DNA"/>
</dbReference>
<evidence type="ECO:0000256" key="1">
    <source>
        <dbReference type="PIRSR" id="PIRSR640198-1"/>
    </source>
</evidence>
<sequence>MDPYLLCDPSDKTALEIDNALAQLEYIEHLVHDRRITDLRTSHVRELKRIATDRIYPCGDAYRDAFRQVRIEGSRHELPHESLVLSLVDEMIDKLNADRERHGAVERAAYAIWRINWIHPFPGGNGRTARALGYLILCLDLGRVPGGTPQFPTLLYDAAAAYTRALRHADAGAKQGIPDLKPMIALVNDAITRQLQGLIERNVPSKPWDQS</sequence>
<dbReference type="Pfam" id="PF02661">
    <property type="entry name" value="Fic"/>
    <property type="match status" value="1"/>
</dbReference>
<evidence type="ECO:0000259" key="2">
    <source>
        <dbReference type="PROSITE" id="PS51459"/>
    </source>
</evidence>
<dbReference type="PROSITE" id="PS51459">
    <property type="entry name" value="FIDO"/>
    <property type="match status" value="1"/>
</dbReference>